<evidence type="ECO:0000313" key="3">
    <source>
        <dbReference type="Proteomes" id="UP000827986"/>
    </source>
</evidence>
<name>A0A9D4AYL1_9SAUR</name>
<dbReference type="Proteomes" id="UP000827986">
    <property type="component" value="Unassembled WGS sequence"/>
</dbReference>
<feature type="compositionally biased region" description="Low complexity" evidence="1">
    <location>
        <begin position="218"/>
        <end position="230"/>
    </location>
</feature>
<gene>
    <name evidence="2" type="ORF">KIL84_005073</name>
</gene>
<protein>
    <submittedName>
        <fullName evidence="2">Uncharacterized protein</fullName>
    </submittedName>
</protein>
<feature type="compositionally biased region" description="Basic and acidic residues" evidence="1">
    <location>
        <begin position="190"/>
        <end position="201"/>
    </location>
</feature>
<organism evidence="2 3">
    <name type="scientific">Mauremys mutica</name>
    <name type="common">yellowpond turtle</name>
    <dbReference type="NCBI Taxonomy" id="74926"/>
    <lineage>
        <taxon>Eukaryota</taxon>
        <taxon>Metazoa</taxon>
        <taxon>Chordata</taxon>
        <taxon>Craniata</taxon>
        <taxon>Vertebrata</taxon>
        <taxon>Euteleostomi</taxon>
        <taxon>Archelosauria</taxon>
        <taxon>Testudinata</taxon>
        <taxon>Testudines</taxon>
        <taxon>Cryptodira</taxon>
        <taxon>Durocryptodira</taxon>
        <taxon>Testudinoidea</taxon>
        <taxon>Geoemydidae</taxon>
        <taxon>Geoemydinae</taxon>
        <taxon>Mauremys</taxon>
    </lineage>
</organism>
<dbReference type="EMBL" id="JAHDVG010000468">
    <property type="protein sequence ID" value="KAH1181347.1"/>
    <property type="molecule type" value="Genomic_DNA"/>
</dbReference>
<evidence type="ECO:0000313" key="2">
    <source>
        <dbReference type="EMBL" id="KAH1181347.1"/>
    </source>
</evidence>
<evidence type="ECO:0000256" key="1">
    <source>
        <dbReference type="SAM" id="MobiDB-lite"/>
    </source>
</evidence>
<dbReference type="AlphaFoldDB" id="A0A9D4AYL1"/>
<keyword evidence="3" id="KW-1185">Reference proteome</keyword>
<sequence length="351" mass="38156">MPVGKGLRGINAAEFYRWVAVVNVIFTTYKVLCVTRLITSPKPDICNALGSVHWSIDWLSHVSWASRIWVDQQKCHKPSRQAPLRSQPQFSLAWATPFASPCSLCFNYSDRSPGPTLGVAPAMILRGVVSPTHPCLAGVTTGSTRRWPNDMSRLLNPARDRCPVPGGWPGPGYFRNRKSAINARAICNNRDPRAHRSDRAPQCKHTNLSAASRVTQRPAAASEKPAAQPAGNRGAWPGPAGCMPLPAPGAVLPWDPASRGCHRQGCERGQAFPSQRDSSSCPGQYVPTRAAPWQSHSPGQITGVAELGLGGVRMYIISFCCKTACVYTGLPWGCRVLRSTPYRSRASSRHL</sequence>
<comment type="caution">
    <text evidence="2">The sequence shown here is derived from an EMBL/GenBank/DDBJ whole genome shotgun (WGS) entry which is preliminary data.</text>
</comment>
<reference evidence="2" key="1">
    <citation type="submission" date="2021-09" db="EMBL/GenBank/DDBJ databases">
        <title>The genome of Mauremys mutica provides insights into the evolution of semi-aquatic lifestyle.</title>
        <authorList>
            <person name="Gong S."/>
            <person name="Gao Y."/>
        </authorList>
    </citation>
    <scope>NUCLEOTIDE SEQUENCE</scope>
    <source>
        <strain evidence="2">MM-2020</strain>
        <tissue evidence="2">Muscle</tissue>
    </source>
</reference>
<feature type="compositionally biased region" description="Polar residues" evidence="1">
    <location>
        <begin position="204"/>
        <end position="215"/>
    </location>
</feature>
<feature type="region of interest" description="Disordered" evidence="1">
    <location>
        <begin position="190"/>
        <end position="235"/>
    </location>
</feature>
<accession>A0A9D4AYL1</accession>
<proteinExistence type="predicted"/>